<dbReference type="RefSeq" id="WP_133818147.1">
    <property type="nucleotide sequence ID" value="NZ_SNZH01000004.1"/>
</dbReference>
<reference evidence="2 3" key="1">
    <citation type="submission" date="2019-03" db="EMBL/GenBank/DDBJ databases">
        <title>Genomic Encyclopedia of Type Strains, Phase IV (KMG-IV): sequencing the most valuable type-strain genomes for metagenomic binning, comparative biology and taxonomic classification.</title>
        <authorList>
            <person name="Goeker M."/>
        </authorList>
    </citation>
    <scope>NUCLEOTIDE SEQUENCE [LARGE SCALE GENOMIC DNA]</scope>
    <source>
        <strain evidence="2 3">DSM 21667</strain>
    </source>
</reference>
<gene>
    <name evidence="2" type="ORF">DFR29_104209</name>
</gene>
<keyword evidence="1" id="KW-0732">Signal</keyword>
<evidence type="ECO:0000313" key="2">
    <source>
        <dbReference type="EMBL" id="TDR45781.1"/>
    </source>
</evidence>
<protein>
    <submittedName>
        <fullName evidence="2">Uncharacterized protein</fullName>
    </submittedName>
</protein>
<evidence type="ECO:0000313" key="3">
    <source>
        <dbReference type="Proteomes" id="UP000295293"/>
    </source>
</evidence>
<name>A0A4R6Z2G8_9GAMM</name>
<dbReference type="Proteomes" id="UP000295293">
    <property type="component" value="Unassembled WGS sequence"/>
</dbReference>
<evidence type="ECO:0000256" key="1">
    <source>
        <dbReference type="SAM" id="SignalP"/>
    </source>
</evidence>
<accession>A0A4R6Z2G8</accession>
<feature type="chain" id="PRO_5020302508" evidence="1">
    <location>
        <begin position="40"/>
        <end position="257"/>
    </location>
</feature>
<proteinExistence type="predicted"/>
<sequence length="257" mass="27489">MNNPFPADSPQTARINPARRLLPLLLMASTLVTLTSAVAASSNDPEVAKSGVAAAAASPARAAGETPADLAADATYLLPGLLRKDSSLDTLRRRFGAEHVKAADIDGAEGETLRGIVLFADDPLRRAEIFPQDDTKLRGIASIRISGKQSRWHLDNGVHLGMTLAELAAANGKAVTFSGLDWDYGGSILDWHGGRLAPRDGDTLFRSVVLSHDEESQANRFPLGDGEFRSDDRRYPQQGKALFVGQLTLSFIEADGD</sequence>
<dbReference type="OrthoDB" id="1144014at2"/>
<dbReference type="EMBL" id="SNZH01000004">
    <property type="protein sequence ID" value="TDR45781.1"/>
    <property type="molecule type" value="Genomic_DNA"/>
</dbReference>
<keyword evidence="3" id="KW-1185">Reference proteome</keyword>
<organism evidence="2 3">
    <name type="scientific">Tahibacter aquaticus</name>
    <dbReference type="NCBI Taxonomy" id="520092"/>
    <lineage>
        <taxon>Bacteria</taxon>
        <taxon>Pseudomonadati</taxon>
        <taxon>Pseudomonadota</taxon>
        <taxon>Gammaproteobacteria</taxon>
        <taxon>Lysobacterales</taxon>
        <taxon>Rhodanobacteraceae</taxon>
        <taxon>Tahibacter</taxon>
    </lineage>
</organism>
<comment type="caution">
    <text evidence="2">The sequence shown here is derived from an EMBL/GenBank/DDBJ whole genome shotgun (WGS) entry which is preliminary data.</text>
</comment>
<feature type="signal peptide" evidence="1">
    <location>
        <begin position="1"/>
        <end position="39"/>
    </location>
</feature>
<dbReference type="AlphaFoldDB" id="A0A4R6Z2G8"/>